<dbReference type="PRINTS" id="PR00039">
    <property type="entry name" value="HTHLYSR"/>
</dbReference>
<dbReference type="Gene3D" id="1.10.10.10">
    <property type="entry name" value="Winged helix-like DNA-binding domain superfamily/Winged helix DNA-binding domain"/>
    <property type="match status" value="1"/>
</dbReference>
<dbReference type="CDD" id="cd08417">
    <property type="entry name" value="PBP2_Nitroaromatics_like"/>
    <property type="match status" value="1"/>
</dbReference>
<dbReference type="PANTHER" id="PTHR30118">
    <property type="entry name" value="HTH-TYPE TRANSCRIPTIONAL REGULATOR LEUO-RELATED"/>
    <property type="match status" value="1"/>
</dbReference>
<dbReference type="PANTHER" id="PTHR30118:SF7">
    <property type="entry name" value="TRANSCRIPTIONAL REGULATOR LYSR FAMILY"/>
    <property type="match status" value="1"/>
</dbReference>
<keyword evidence="4" id="KW-0804">Transcription</keyword>
<dbReference type="InterPro" id="IPR005119">
    <property type="entry name" value="LysR_subst-bd"/>
</dbReference>
<dbReference type="InterPro" id="IPR037402">
    <property type="entry name" value="YidZ_PBP2"/>
</dbReference>
<dbReference type="Pfam" id="PF03466">
    <property type="entry name" value="LysR_substrate"/>
    <property type="match status" value="1"/>
</dbReference>
<feature type="domain" description="HTH lysR-type" evidence="5">
    <location>
        <begin position="9"/>
        <end position="66"/>
    </location>
</feature>
<comment type="similarity">
    <text evidence="1">Belongs to the LysR transcriptional regulatory family.</text>
</comment>
<proteinExistence type="inferred from homology"/>
<sequence>MRLELLNRLDLNLLIVLHVLLEERNGSRAARRLHLSQSAVSKALSRLREALGDPLFLRTSHGLEPTPRALQLEQELTPLLHHLNGVLHPPRFDPATTEREFLIASMDSAFTLFVPLYLQTLTRQAPGVRLRYVEWDEGSLGKMAQGGIDLAFTVRENSLTSDLRIDTLPSAIEQRLLAKDGFTCLVRQDHPLLGWKAWGVEAFSHYPHVQTFCEGRDRWMLDDRLLEMGISRHIAATVPSFEAALRMGMHSDMIVTVSSLYARHAVQVYPMVPLPLPIGIDSISHLLVWHQGRQQDPGHLWLRETLHGLITDGLKSDGNGW</sequence>
<evidence type="ECO:0000256" key="4">
    <source>
        <dbReference type="ARBA" id="ARBA00023163"/>
    </source>
</evidence>
<evidence type="ECO:0000259" key="5">
    <source>
        <dbReference type="PROSITE" id="PS50931"/>
    </source>
</evidence>
<dbReference type="PROSITE" id="PS50931">
    <property type="entry name" value="HTH_LYSR"/>
    <property type="match status" value="1"/>
</dbReference>
<dbReference type="InterPro" id="IPR036388">
    <property type="entry name" value="WH-like_DNA-bd_sf"/>
</dbReference>
<evidence type="ECO:0000256" key="1">
    <source>
        <dbReference type="ARBA" id="ARBA00009437"/>
    </source>
</evidence>
<dbReference type="Gene3D" id="3.40.190.10">
    <property type="entry name" value="Periplasmic binding protein-like II"/>
    <property type="match status" value="2"/>
</dbReference>
<keyword evidence="3" id="KW-0238">DNA-binding</keyword>
<gene>
    <name evidence="6" type="ORF">LA374_07290</name>
</gene>
<reference evidence="6 7" key="1">
    <citation type="submission" date="2021-09" db="EMBL/GenBank/DDBJ databases">
        <title>Aeromonas schubertii isolated from Asian sea bass.</title>
        <authorList>
            <person name="Pinpimai K."/>
        </authorList>
    </citation>
    <scope>NUCLEOTIDE SEQUENCE [LARGE SCALE GENOMIC DNA]</scope>
    <source>
        <strain evidence="6 7">CHULA2021a</strain>
    </source>
</reference>
<name>A0ABS7V9F0_9GAMM</name>
<evidence type="ECO:0000313" key="7">
    <source>
        <dbReference type="Proteomes" id="UP000774958"/>
    </source>
</evidence>
<comment type="caution">
    <text evidence="6">The sequence shown here is derived from an EMBL/GenBank/DDBJ whole genome shotgun (WGS) entry which is preliminary data.</text>
</comment>
<dbReference type="InterPro" id="IPR036390">
    <property type="entry name" value="WH_DNA-bd_sf"/>
</dbReference>
<dbReference type="Proteomes" id="UP000774958">
    <property type="component" value="Unassembled WGS sequence"/>
</dbReference>
<protein>
    <submittedName>
        <fullName evidence="6">LysR family transcriptional regulator</fullName>
    </submittedName>
</protein>
<dbReference type="Pfam" id="PF00126">
    <property type="entry name" value="HTH_1"/>
    <property type="match status" value="1"/>
</dbReference>
<dbReference type="EMBL" id="JAIRBT010000007">
    <property type="protein sequence ID" value="MBZ6066005.1"/>
    <property type="molecule type" value="Genomic_DNA"/>
</dbReference>
<dbReference type="SUPFAM" id="SSF46785">
    <property type="entry name" value="Winged helix' DNA-binding domain"/>
    <property type="match status" value="1"/>
</dbReference>
<keyword evidence="7" id="KW-1185">Reference proteome</keyword>
<dbReference type="InterPro" id="IPR050389">
    <property type="entry name" value="LysR-type_TF"/>
</dbReference>
<dbReference type="SUPFAM" id="SSF53850">
    <property type="entry name" value="Periplasmic binding protein-like II"/>
    <property type="match status" value="1"/>
</dbReference>
<evidence type="ECO:0000256" key="2">
    <source>
        <dbReference type="ARBA" id="ARBA00023015"/>
    </source>
</evidence>
<dbReference type="RefSeq" id="WP_050666356.1">
    <property type="nucleotide sequence ID" value="NZ_CDDB01000049.1"/>
</dbReference>
<accession>A0ABS7V9F0</accession>
<evidence type="ECO:0000256" key="3">
    <source>
        <dbReference type="ARBA" id="ARBA00023125"/>
    </source>
</evidence>
<keyword evidence="2" id="KW-0805">Transcription regulation</keyword>
<dbReference type="InterPro" id="IPR000847">
    <property type="entry name" value="LysR_HTH_N"/>
</dbReference>
<organism evidence="6 7">
    <name type="scientific">Aeromonas schubertii</name>
    <dbReference type="NCBI Taxonomy" id="652"/>
    <lineage>
        <taxon>Bacteria</taxon>
        <taxon>Pseudomonadati</taxon>
        <taxon>Pseudomonadota</taxon>
        <taxon>Gammaproteobacteria</taxon>
        <taxon>Aeromonadales</taxon>
        <taxon>Aeromonadaceae</taxon>
        <taxon>Aeromonas</taxon>
    </lineage>
</organism>
<evidence type="ECO:0000313" key="6">
    <source>
        <dbReference type="EMBL" id="MBZ6066005.1"/>
    </source>
</evidence>